<organism evidence="6">
    <name type="scientific">Chlamydia pneumoniae</name>
    <name type="common">Chlamydophila pneumoniae</name>
    <dbReference type="NCBI Taxonomy" id="83558"/>
    <lineage>
        <taxon>Bacteria</taxon>
        <taxon>Pseudomonadati</taxon>
        <taxon>Chlamydiota</taxon>
        <taxon>Chlamydiia</taxon>
        <taxon>Chlamydiales</taxon>
        <taxon>Chlamydiaceae</taxon>
        <taxon>Chlamydia/Chlamydophila group</taxon>
        <taxon>Chlamydia</taxon>
    </lineage>
</organism>
<keyword evidence="6" id="KW-0689">Ribosomal protein</keyword>
<protein>
    <recommendedName>
        <fullName evidence="3">Ribosome hibernation promoting factor</fullName>
    </recommendedName>
</protein>
<dbReference type="PANTHER" id="PTHR33231">
    <property type="entry name" value="30S RIBOSOMAL PROTEIN"/>
    <property type="match status" value="1"/>
</dbReference>
<dbReference type="Gene3D" id="3.30.505.50">
    <property type="entry name" value="Sigma 54 modulation/S30EA ribosomal protein, C-terminal domain"/>
    <property type="match status" value="1"/>
</dbReference>
<dbReference type="Gene3D" id="3.30.160.100">
    <property type="entry name" value="Ribosome hibernation promotion factor-like"/>
    <property type="match status" value="1"/>
</dbReference>
<dbReference type="InterPro" id="IPR003489">
    <property type="entry name" value="RHF/RaiA"/>
</dbReference>
<dbReference type="InterPro" id="IPR032528">
    <property type="entry name" value="Ribosom_S30AE_C"/>
</dbReference>
<keyword evidence="1" id="KW-0810">Translation regulation</keyword>
<dbReference type="InterPro" id="IPR050574">
    <property type="entry name" value="HPF/YfiA_ribosome-assoc"/>
</dbReference>
<gene>
    <name evidence="6" type="ORF">BN1224_DC9_BU_00300</name>
</gene>
<evidence type="ECO:0000259" key="5">
    <source>
        <dbReference type="Pfam" id="PF16321"/>
    </source>
</evidence>
<reference evidence="6" key="1">
    <citation type="submission" date="2015-05" db="EMBL/GenBank/DDBJ databases">
        <authorList>
            <person name="Rattei Thomas"/>
        </authorList>
    </citation>
    <scope>NUCLEOTIDE SEQUENCE</scope>
    <source>
        <strain evidence="6">DC9</strain>
    </source>
</reference>
<dbReference type="GO" id="GO:0043024">
    <property type="term" value="F:ribosomal small subunit binding"/>
    <property type="evidence" value="ECO:0007669"/>
    <property type="project" value="TreeGrafter"/>
</dbReference>
<keyword evidence="6" id="KW-0687">Ribonucleoprotein</keyword>
<dbReference type="InterPro" id="IPR038416">
    <property type="entry name" value="Ribosom_S30AE_C_sf"/>
</dbReference>
<proteinExistence type="predicted"/>
<dbReference type="InterPro" id="IPR036567">
    <property type="entry name" value="RHF-like"/>
</dbReference>
<comment type="subunit">
    <text evidence="2">Associates exclusively with 100S ribosomes, which are dimers of 70S ribosomes.</text>
</comment>
<name>A0A0F7WQY5_CHLPN</name>
<feature type="compositionally biased region" description="Low complexity" evidence="4">
    <location>
        <begin position="10"/>
        <end position="20"/>
    </location>
</feature>
<accession>A0A0F7WQY5</accession>
<dbReference type="Pfam" id="PF16321">
    <property type="entry name" value="Ribosom_S30AE_C"/>
    <property type="match status" value="1"/>
</dbReference>
<evidence type="ECO:0000256" key="4">
    <source>
        <dbReference type="SAM" id="MobiDB-lite"/>
    </source>
</evidence>
<dbReference type="PANTHER" id="PTHR33231:SF1">
    <property type="entry name" value="30S RIBOSOMAL PROTEIN"/>
    <property type="match status" value="1"/>
</dbReference>
<dbReference type="SUPFAM" id="SSF69754">
    <property type="entry name" value="Ribosome binding protein Y (YfiA homologue)"/>
    <property type="match status" value="1"/>
</dbReference>
<dbReference type="InterPro" id="IPR016968">
    <property type="entry name" value="UCP031074"/>
</dbReference>
<evidence type="ECO:0000313" key="6">
    <source>
        <dbReference type="EMBL" id="CRI42705.1"/>
    </source>
</evidence>
<feature type="domain" description="Sigma 54 modulation/S30EA ribosomal protein C-terminal" evidence="5">
    <location>
        <begin position="167"/>
        <end position="215"/>
    </location>
</feature>
<sequence length="228" mass="26061">MRPHRKHVSSKSLASKQSASTHVEITTKAFRLSMPLKQLILEKSDHLPPMETIRVVLTSHKDKLGTEVHVVASHGKEILQTKVHNANPYTAVINAFKKIRTMANKHSNKRKDRTKHDLGLAAKEERIAIQEEQEDRLSNEWLPVEDLDAWDSLKTLGYVPASAKKKISKKKMSIRMLSQDEAIRQLESAAENFLIFLNEQEHKIQCIYKKHDGNYVLIEPSLKPGFCI</sequence>
<evidence type="ECO:0000256" key="1">
    <source>
        <dbReference type="ARBA" id="ARBA00022845"/>
    </source>
</evidence>
<evidence type="ECO:0000256" key="3">
    <source>
        <dbReference type="ARBA" id="ARBA00041148"/>
    </source>
</evidence>
<feature type="region of interest" description="Disordered" evidence="4">
    <location>
        <begin position="1"/>
        <end position="20"/>
    </location>
</feature>
<dbReference type="EMBL" id="LN847051">
    <property type="protein sequence ID" value="CRI42705.1"/>
    <property type="molecule type" value="Genomic_DNA"/>
</dbReference>
<dbReference type="AlphaFoldDB" id="A0A0F7WQY5"/>
<dbReference type="PIRSF" id="PIRSF031074">
    <property type="entry name" value="UCP031074"/>
    <property type="match status" value="1"/>
</dbReference>
<dbReference type="GO" id="GO:0045900">
    <property type="term" value="P:negative regulation of translational elongation"/>
    <property type="evidence" value="ECO:0007669"/>
    <property type="project" value="TreeGrafter"/>
</dbReference>
<evidence type="ECO:0000256" key="2">
    <source>
        <dbReference type="ARBA" id="ARBA00038695"/>
    </source>
</evidence>
<dbReference type="GO" id="GO:0022627">
    <property type="term" value="C:cytosolic small ribosomal subunit"/>
    <property type="evidence" value="ECO:0007669"/>
    <property type="project" value="TreeGrafter"/>
</dbReference>
<dbReference type="Pfam" id="PF02482">
    <property type="entry name" value="Ribosomal_S30AE"/>
    <property type="match status" value="1"/>
</dbReference>